<evidence type="ECO:0000259" key="7">
    <source>
        <dbReference type="PROSITE" id="PS50850"/>
    </source>
</evidence>
<feature type="transmembrane region" description="Helical" evidence="6">
    <location>
        <begin position="91"/>
        <end position="109"/>
    </location>
</feature>
<feature type="transmembrane region" description="Helical" evidence="6">
    <location>
        <begin position="222"/>
        <end position="242"/>
    </location>
</feature>
<feature type="transmembrane region" description="Helical" evidence="6">
    <location>
        <begin position="282"/>
        <end position="304"/>
    </location>
</feature>
<dbReference type="FunFam" id="1.20.1250.20:FF:000013">
    <property type="entry name" value="MFS general substrate transporter"/>
    <property type="match status" value="1"/>
</dbReference>
<evidence type="ECO:0000313" key="8">
    <source>
        <dbReference type="EMBL" id="KXS13462.1"/>
    </source>
</evidence>
<reference evidence="8 9" key="1">
    <citation type="journal article" date="2015" name="Genome Biol. Evol.">
        <title>Phylogenomic analyses indicate that early fungi evolved digesting cell walls of algal ancestors of land plants.</title>
        <authorList>
            <person name="Chang Y."/>
            <person name="Wang S."/>
            <person name="Sekimoto S."/>
            <person name="Aerts A.L."/>
            <person name="Choi C."/>
            <person name="Clum A."/>
            <person name="LaButti K.M."/>
            <person name="Lindquist E.A."/>
            <person name="Yee Ngan C."/>
            <person name="Ohm R.A."/>
            <person name="Salamov A.A."/>
            <person name="Grigoriev I.V."/>
            <person name="Spatafora J.W."/>
            <person name="Berbee M.L."/>
        </authorList>
    </citation>
    <scope>NUCLEOTIDE SEQUENCE [LARGE SCALE GENOMIC DNA]</scope>
    <source>
        <strain evidence="8 9">JEL478</strain>
    </source>
</reference>
<feature type="transmembrane region" description="Helical" evidence="6">
    <location>
        <begin position="55"/>
        <end position="79"/>
    </location>
</feature>
<evidence type="ECO:0000256" key="4">
    <source>
        <dbReference type="ARBA" id="ARBA00022989"/>
    </source>
</evidence>
<evidence type="ECO:0000256" key="5">
    <source>
        <dbReference type="ARBA" id="ARBA00023136"/>
    </source>
</evidence>
<evidence type="ECO:0000256" key="6">
    <source>
        <dbReference type="SAM" id="Phobius"/>
    </source>
</evidence>
<dbReference type="InterPro" id="IPR011701">
    <property type="entry name" value="MFS"/>
</dbReference>
<evidence type="ECO:0000256" key="1">
    <source>
        <dbReference type="ARBA" id="ARBA00004141"/>
    </source>
</evidence>
<comment type="subcellular location">
    <subcellularLocation>
        <location evidence="1">Membrane</location>
        <topology evidence="1">Multi-pass membrane protein</topology>
    </subcellularLocation>
</comment>
<feature type="transmembrane region" description="Helical" evidence="6">
    <location>
        <begin position="316"/>
        <end position="337"/>
    </location>
</feature>
<dbReference type="SUPFAM" id="SSF103473">
    <property type="entry name" value="MFS general substrate transporter"/>
    <property type="match status" value="1"/>
</dbReference>
<dbReference type="Gene3D" id="1.20.1250.20">
    <property type="entry name" value="MFS general substrate transporter like domains"/>
    <property type="match status" value="1"/>
</dbReference>
<dbReference type="Pfam" id="PF07690">
    <property type="entry name" value="MFS_1"/>
    <property type="match status" value="1"/>
</dbReference>
<dbReference type="Proteomes" id="UP000070544">
    <property type="component" value="Unassembled WGS sequence"/>
</dbReference>
<dbReference type="InterPro" id="IPR036259">
    <property type="entry name" value="MFS_trans_sf"/>
</dbReference>
<proteinExistence type="predicted"/>
<dbReference type="EMBL" id="KQ965777">
    <property type="protein sequence ID" value="KXS13462.1"/>
    <property type="molecule type" value="Genomic_DNA"/>
</dbReference>
<keyword evidence="9" id="KW-1185">Reference proteome</keyword>
<keyword evidence="2" id="KW-0813">Transport</keyword>
<feature type="transmembrane region" description="Helical" evidence="6">
    <location>
        <begin position="159"/>
        <end position="179"/>
    </location>
</feature>
<dbReference type="STRING" id="1344416.A0A139A9G9"/>
<evidence type="ECO:0000256" key="2">
    <source>
        <dbReference type="ARBA" id="ARBA00022448"/>
    </source>
</evidence>
<keyword evidence="4 6" id="KW-1133">Transmembrane helix</keyword>
<dbReference type="OrthoDB" id="2985014at2759"/>
<protein>
    <submittedName>
        <fullName evidence="8">MFS general substrate transporter</fullName>
    </submittedName>
</protein>
<feature type="domain" description="Major facilitator superfamily (MFS) profile" evidence="7">
    <location>
        <begin position="1"/>
        <end position="341"/>
    </location>
</feature>
<dbReference type="AlphaFoldDB" id="A0A139A9G9"/>
<dbReference type="GO" id="GO:0016020">
    <property type="term" value="C:membrane"/>
    <property type="evidence" value="ECO:0007669"/>
    <property type="project" value="UniProtKB-SubCell"/>
</dbReference>
<keyword evidence="5 6" id="KW-0472">Membrane</keyword>
<evidence type="ECO:0000256" key="3">
    <source>
        <dbReference type="ARBA" id="ARBA00022692"/>
    </source>
</evidence>
<keyword evidence="3 6" id="KW-0812">Transmembrane</keyword>
<dbReference type="GO" id="GO:0022857">
    <property type="term" value="F:transmembrane transporter activity"/>
    <property type="evidence" value="ECO:0007669"/>
    <property type="project" value="InterPro"/>
</dbReference>
<organism evidence="8 9">
    <name type="scientific">Gonapodya prolifera (strain JEL478)</name>
    <name type="common">Monoblepharis prolifera</name>
    <dbReference type="NCBI Taxonomy" id="1344416"/>
    <lineage>
        <taxon>Eukaryota</taxon>
        <taxon>Fungi</taxon>
        <taxon>Fungi incertae sedis</taxon>
        <taxon>Chytridiomycota</taxon>
        <taxon>Chytridiomycota incertae sedis</taxon>
        <taxon>Monoblepharidomycetes</taxon>
        <taxon>Monoblepharidales</taxon>
        <taxon>Gonapodyaceae</taxon>
        <taxon>Gonapodya</taxon>
    </lineage>
</organism>
<evidence type="ECO:0000313" key="9">
    <source>
        <dbReference type="Proteomes" id="UP000070544"/>
    </source>
</evidence>
<sequence length="357" mass="39552">MVSWGIAATCMAAVSSFPGLLVARFFLGALEAGSFPGYIYYYSFWYRQHEQAARIALFFSMASVAGAFSGLLASAISFLNGTGGLQGWRWIFIQGLPTIIIGILVWFYLPNFPQTETKWLTDRERYIAINRLPPTAPSHTQKHFEWSEFKKTILNPWTWVFNVAFLCCLCPLYSVSYFNPTIIKNLGYTSYIAQLMTVPPYVAAFVWTIGLSISSDRRRERAFHIIASFLVGIVGFGMQLGLDANTGAKYFGVFLATMGPFGTIPIMMAFRTKTMRGSATSAAISTAAMVSTGSIGSLVSPFLYPNWAGPQYVFGTIINLVLYGIGIVCLLVLHFVYRGVEEGILVEEEDEASVEKQ</sequence>
<feature type="transmembrane region" description="Helical" evidence="6">
    <location>
        <begin position="248"/>
        <end position="270"/>
    </location>
</feature>
<name>A0A139A9G9_GONPJ</name>
<feature type="transmembrane region" description="Helical" evidence="6">
    <location>
        <begin position="21"/>
        <end position="43"/>
    </location>
</feature>
<dbReference type="InterPro" id="IPR020846">
    <property type="entry name" value="MFS_dom"/>
</dbReference>
<feature type="transmembrane region" description="Helical" evidence="6">
    <location>
        <begin position="191"/>
        <end position="210"/>
    </location>
</feature>
<dbReference type="PROSITE" id="PS50850">
    <property type="entry name" value="MFS"/>
    <property type="match status" value="1"/>
</dbReference>
<dbReference type="PANTHER" id="PTHR43791:SF36">
    <property type="entry name" value="TRANSPORTER, PUTATIVE (AFU_ORTHOLOGUE AFUA_6G08340)-RELATED"/>
    <property type="match status" value="1"/>
</dbReference>
<dbReference type="PANTHER" id="PTHR43791">
    <property type="entry name" value="PERMEASE-RELATED"/>
    <property type="match status" value="1"/>
</dbReference>
<gene>
    <name evidence="8" type="ORF">M427DRAFT_124946</name>
</gene>
<accession>A0A139A9G9</accession>